<evidence type="ECO:0000313" key="2">
    <source>
        <dbReference type="Proteomes" id="UP000054549"/>
    </source>
</evidence>
<keyword evidence="2" id="KW-1185">Reference proteome</keyword>
<dbReference type="AlphaFoldDB" id="A0A0C2WXG0"/>
<evidence type="ECO:0000313" key="1">
    <source>
        <dbReference type="EMBL" id="KIL61053.1"/>
    </source>
</evidence>
<gene>
    <name evidence="1" type="ORF">M378DRAFT_167402</name>
</gene>
<sequence length="67" mass="7781">MQQRNLKVAPLSYTGSKCFSFNQEVRSPNQVFRSSVPTPLYVLDWERPKSHYSLNKVLRSDRPLSVP</sequence>
<dbReference type="HOGENOM" id="CLU_2811851_0_0_1"/>
<protein>
    <submittedName>
        <fullName evidence="1">Uncharacterized protein</fullName>
    </submittedName>
</protein>
<reference evidence="1 2" key="1">
    <citation type="submission" date="2014-04" db="EMBL/GenBank/DDBJ databases">
        <title>Evolutionary Origins and Diversification of the Mycorrhizal Mutualists.</title>
        <authorList>
            <consortium name="DOE Joint Genome Institute"/>
            <consortium name="Mycorrhizal Genomics Consortium"/>
            <person name="Kohler A."/>
            <person name="Kuo A."/>
            <person name="Nagy L.G."/>
            <person name="Floudas D."/>
            <person name="Copeland A."/>
            <person name="Barry K.W."/>
            <person name="Cichocki N."/>
            <person name="Veneault-Fourrey C."/>
            <person name="LaButti K."/>
            <person name="Lindquist E.A."/>
            <person name="Lipzen A."/>
            <person name="Lundell T."/>
            <person name="Morin E."/>
            <person name="Murat C."/>
            <person name="Riley R."/>
            <person name="Ohm R."/>
            <person name="Sun H."/>
            <person name="Tunlid A."/>
            <person name="Henrissat B."/>
            <person name="Grigoriev I.V."/>
            <person name="Hibbett D.S."/>
            <person name="Martin F."/>
        </authorList>
    </citation>
    <scope>NUCLEOTIDE SEQUENCE [LARGE SCALE GENOMIC DNA]</scope>
    <source>
        <strain evidence="1 2">Koide BX008</strain>
    </source>
</reference>
<proteinExistence type="predicted"/>
<organism evidence="1 2">
    <name type="scientific">Amanita muscaria (strain Koide BX008)</name>
    <dbReference type="NCBI Taxonomy" id="946122"/>
    <lineage>
        <taxon>Eukaryota</taxon>
        <taxon>Fungi</taxon>
        <taxon>Dikarya</taxon>
        <taxon>Basidiomycota</taxon>
        <taxon>Agaricomycotina</taxon>
        <taxon>Agaricomycetes</taxon>
        <taxon>Agaricomycetidae</taxon>
        <taxon>Agaricales</taxon>
        <taxon>Pluteineae</taxon>
        <taxon>Amanitaceae</taxon>
        <taxon>Amanita</taxon>
    </lineage>
</organism>
<dbReference type="EMBL" id="KN818289">
    <property type="protein sequence ID" value="KIL61053.1"/>
    <property type="molecule type" value="Genomic_DNA"/>
</dbReference>
<name>A0A0C2WXG0_AMAMK</name>
<dbReference type="Proteomes" id="UP000054549">
    <property type="component" value="Unassembled WGS sequence"/>
</dbReference>
<dbReference type="InParanoid" id="A0A0C2WXG0"/>
<accession>A0A0C2WXG0</accession>